<dbReference type="AlphaFoldDB" id="A0A4Y2HCF4"/>
<gene>
    <name evidence="2" type="ORF">AVEN_131137_1</name>
</gene>
<feature type="domain" description="Reverse transcriptase" evidence="1">
    <location>
        <begin position="1"/>
        <end position="116"/>
    </location>
</feature>
<proteinExistence type="predicted"/>
<dbReference type="Pfam" id="PF00078">
    <property type="entry name" value="RVT_1"/>
    <property type="match status" value="1"/>
</dbReference>
<dbReference type="InterPro" id="IPR000477">
    <property type="entry name" value="RT_dom"/>
</dbReference>
<sequence>MVETLKDILNNRIVFIQTAQGPICWKQEQGSAQGSCSGPMFWNLAANEILSQDWQSGVNLQVFAGDFIFVISEPTNAKFAVQAALNRFKIWSDKHKLTVSIEKSNSMLISELVNAP</sequence>
<name>A0A4Y2HCF4_ARAVE</name>
<accession>A0A4Y2HCF4</accession>
<dbReference type="PROSITE" id="PS50878">
    <property type="entry name" value="RT_POL"/>
    <property type="match status" value="1"/>
</dbReference>
<evidence type="ECO:0000313" key="3">
    <source>
        <dbReference type="Proteomes" id="UP000499080"/>
    </source>
</evidence>
<protein>
    <recommendedName>
        <fullName evidence="1">Reverse transcriptase domain-containing protein</fullName>
    </recommendedName>
</protein>
<dbReference type="Proteomes" id="UP000499080">
    <property type="component" value="Unassembled WGS sequence"/>
</dbReference>
<evidence type="ECO:0000259" key="1">
    <source>
        <dbReference type="PROSITE" id="PS50878"/>
    </source>
</evidence>
<evidence type="ECO:0000313" key="2">
    <source>
        <dbReference type="EMBL" id="GBM62961.1"/>
    </source>
</evidence>
<dbReference type="OrthoDB" id="6515318at2759"/>
<keyword evidence="3" id="KW-1185">Reference proteome</keyword>
<comment type="caution">
    <text evidence="2">The sequence shown here is derived from an EMBL/GenBank/DDBJ whole genome shotgun (WGS) entry which is preliminary data.</text>
</comment>
<reference evidence="2 3" key="1">
    <citation type="journal article" date="2019" name="Sci. Rep.">
        <title>Orb-weaving spider Araneus ventricosus genome elucidates the spidroin gene catalogue.</title>
        <authorList>
            <person name="Kono N."/>
            <person name="Nakamura H."/>
            <person name="Ohtoshi R."/>
            <person name="Moran D.A.P."/>
            <person name="Shinohara A."/>
            <person name="Yoshida Y."/>
            <person name="Fujiwara M."/>
            <person name="Mori M."/>
            <person name="Tomita M."/>
            <person name="Arakawa K."/>
        </authorList>
    </citation>
    <scope>NUCLEOTIDE SEQUENCE [LARGE SCALE GENOMIC DNA]</scope>
</reference>
<dbReference type="EMBL" id="BGPR01001844">
    <property type="protein sequence ID" value="GBM62961.1"/>
    <property type="molecule type" value="Genomic_DNA"/>
</dbReference>
<organism evidence="2 3">
    <name type="scientific">Araneus ventricosus</name>
    <name type="common">Orbweaver spider</name>
    <name type="synonym">Epeira ventricosa</name>
    <dbReference type="NCBI Taxonomy" id="182803"/>
    <lineage>
        <taxon>Eukaryota</taxon>
        <taxon>Metazoa</taxon>
        <taxon>Ecdysozoa</taxon>
        <taxon>Arthropoda</taxon>
        <taxon>Chelicerata</taxon>
        <taxon>Arachnida</taxon>
        <taxon>Araneae</taxon>
        <taxon>Araneomorphae</taxon>
        <taxon>Entelegynae</taxon>
        <taxon>Araneoidea</taxon>
        <taxon>Araneidae</taxon>
        <taxon>Araneus</taxon>
    </lineage>
</organism>